<evidence type="ECO:0000313" key="2">
    <source>
        <dbReference type="EMBL" id="MBC2594810.1"/>
    </source>
</evidence>
<dbReference type="EMBL" id="JACHVB010000034">
    <property type="protein sequence ID" value="MBC2594810.1"/>
    <property type="molecule type" value="Genomic_DNA"/>
</dbReference>
<proteinExistence type="predicted"/>
<evidence type="ECO:0000259" key="1">
    <source>
        <dbReference type="SMART" id="SM00460"/>
    </source>
</evidence>
<dbReference type="Gene3D" id="3.10.620.30">
    <property type="match status" value="1"/>
</dbReference>
<protein>
    <submittedName>
        <fullName evidence="2">Transglutaminase family protein</fullName>
    </submittedName>
</protein>
<comment type="caution">
    <text evidence="2">The sequence shown here is derived from an EMBL/GenBank/DDBJ whole genome shotgun (WGS) entry which is preliminary data.</text>
</comment>
<dbReference type="PANTHER" id="PTHR33490">
    <property type="entry name" value="BLR5614 PROTEIN-RELATED"/>
    <property type="match status" value="1"/>
</dbReference>
<dbReference type="RefSeq" id="WP_185675774.1">
    <property type="nucleotide sequence ID" value="NZ_JACHVB010000034.1"/>
</dbReference>
<feature type="domain" description="Transglutaminase-like" evidence="1">
    <location>
        <begin position="171"/>
        <end position="242"/>
    </location>
</feature>
<gene>
    <name evidence="2" type="ORF">H5P28_11115</name>
</gene>
<dbReference type="InterPro" id="IPR038765">
    <property type="entry name" value="Papain-like_cys_pep_sf"/>
</dbReference>
<evidence type="ECO:0000313" key="3">
    <source>
        <dbReference type="Proteomes" id="UP000546464"/>
    </source>
</evidence>
<dbReference type="AlphaFoldDB" id="A0A842HF07"/>
<keyword evidence="3" id="KW-1185">Reference proteome</keyword>
<sequence>MRFKVTHTTRYRYKTPASESYAELRVWPQNGPTQKILSHKLEITPNVPVDHYTDYFGNKVEYFSIPFRHNELSVNAVGEVETREGPDLSRVLETPIGDARQILASQPIGIFDFIQNTELVSFYRIKDKVDRPNFRDAESIGEAVHGLNTWIYENFAYSPGSTDIGTPLPTVLETRQGVCQDFAHLMLAILRMQGIPARYVSGYIEPYDPTQPGAEMTGAAASHAWVEVYLPGGHWYGLDPTNNQAAGLRHVRVACGRDYNDVAPMRGAYKGAQDQRLQVIVTLKRRRPKKLAEAKG</sequence>
<dbReference type="Proteomes" id="UP000546464">
    <property type="component" value="Unassembled WGS sequence"/>
</dbReference>
<reference evidence="2 3" key="1">
    <citation type="submission" date="2020-07" db="EMBL/GenBank/DDBJ databases">
        <authorList>
            <person name="Feng X."/>
        </authorList>
    </citation>
    <scope>NUCLEOTIDE SEQUENCE [LARGE SCALE GENOMIC DNA]</scope>
    <source>
        <strain evidence="2 3">JCM31066</strain>
    </source>
</reference>
<dbReference type="Pfam" id="PF08379">
    <property type="entry name" value="Bact_transglu_N"/>
    <property type="match status" value="1"/>
</dbReference>
<name>A0A842HF07_9BACT</name>
<organism evidence="2 3">
    <name type="scientific">Ruficoccus amylovorans</name>
    <dbReference type="NCBI Taxonomy" id="1804625"/>
    <lineage>
        <taxon>Bacteria</taxon>
        <taxon>Pseudomonadati</taxon>
        <taxon>Verrucomicrobiota</taxon>
        <taxon>Opitutia</taxon>
        <taxon>Puniceicoccales</taxon>
        <taxon>Cerasicoccaceae</taxon>
        <taxon>Ruficoccus</taxon>
    </lineage>
</organism>
<dbReference type="PANTHER" id="PTHR33490:SF7">
    <property type="entry name" value="BLR2979 PROTEIN"/>
    <property type="match status" value="1"/>
</dbReference>
<accession>A0A842HF07</accession>
<dbReference type="SMART" id="SM00460">
    <property type="entry name" value="TGc"/>
    <property type="match status" value="1"/>
</dbReference>
<dbReference type="InterPro" id="IPR013589">
    <property type="entry name" value="Bac_transglu_N"/>
</dbReference>
<dbReference type="Pfam" id="PF01841">
    <property type="entry name" value="Transglut_core"/>
    <property type="match status" value="1"/>
</dbReference>
<dbReference type="SUPFAM" id="SSF54001">
    <property type="entry name" value="Cysteine proteinases"/>
    <property type="match status" value="1"/>
</dbReference>
<dbReference type="InterPro" id="IPR002931">
    <property type="entry name" value="Transglutaminase-like"/>
</dbReference>